<name>A0A8V5FTH7_MELUD</name>
<reference evidence="6" key="2">
    <citation type="submission" date="2025-08" db="UniProtKB">
        <authorList>
            <consortium name="Ensembl"/>
        </authorList>
    </citation>
    <scope>IDENTIFICATION</scope>
</reference>
<evidence type="ECO:0000256" key="3">
    <source>
        <dbReference type="ARBA" id="ARBA00030733"/>
    </source>
</evidence>
<comment type="similarity">
    <text evidence="1">Belongs to the MIX23 family.</text>
</comment>
<feature type="compositionally biased region" description="Low complexity" evidence="5">
    <location>
        <begin position="138"/>
        <end position="150"/>
    </location>
</feature>
<evidence type="ECO:0000256" key="1">
    <source>
        <dbReference type="ARBA" id="ARBA00024204"/>
    </source>
</evidence>
<proteinExistence type="inferred from homology"/>
<dbReference type="Ensembl" id="ENSMUNT00000031269.1">
    <property type="protein sequence ID" value="ENSMUNP00000028643.1"/>
    <property type="gene ID" value="ENSMUNG00000021689.1"/>
</dbReference>
<reference evidence="6" key="1">
    <citation type="submission" date="2020-03" db="EMBL/GenBank/DDBJ databases">
        <title>Melopsittacus undulatus (budgerigar) genome, bMelUnd1, maternal haplotype with Z.</title>
        <authorList>
            <person name="Gedman G."/>
            <person name="Mountcastle J."/>
            <person name="Haase B."/>
            <person name="Formenti G."/>
            <person name="Wright T."/>
            <person name="Apodaca J."/>
            <person name="Pelan S."/>
            <person name="Chow W."/>
            <person name="Rhie A."/>
            <person name="Howe K."/>
            <person name="Fedrigo O."/>
            <person name="Jarvis E.D."/>
        </authorList>
    </citation>
    <scope>NUCLEOTIDE SEQUENCE [LARGE SCALE GENOMIC DNA]</scope>
</reference>
<sequence>MHNTFHPCKVYIYRRTALTKPFPRPPEKEGKLQIHSFHVLQSVWGLPAPHAAAKASLRFFPLHTTCNRAGAARKIPSPQHTRPSIPGLTTPLTAPEPRGADTHRRGSTYRCPGPSPALLSVTAGPVPGLEKSSEPRMEAGAAAETGSGTHRSPERRSHPRPPLSARRGPLPEAGHAPFTSSLLAAGLAGAAAVALSSMAAPSGAGSCEDFAEFQEFLRVMRTIDDRIVHELNTTIPTASFVGKIDASQTCKELYQSLMDAHTSRERIIKNCIAQTSSVVKTLREEREKAQDDAALLKQLRKEQTKLKLMQSELNVEEVVNDRSWKVFNERCRIHYKPPKSQ</sequence>
<evidence type="ECO:0000256" key="2">
    <source>
        <dbReference type="ARBA" id="ARBA00024228"/>
    </source>
</evidence>
<gene>
    <name evidence="6" type="primary">LOC101876159</name>
</gene>
<evidence type="ECO:0000313" key="7">
    <source>
        <dbReference type="Proteomes" id="UP000694405"/>
    </source>
</evidence>
<dbReference type="GO" id="GO:0005758">
    <property type="term" value="C:mitochondrial intermembrane space"/>
    <property type="evidence" value="ECO:0007669"/>
    <property type="project" value="InterPro"/>
</dbReference>
<dbReference type="Proteomes" id="UP000694405">
    <property type="component" value="Chromosome 2"/>
</dbReference>
<evidence type="ECO:0000256" key="4">
    <source>
        <dbReference type="SAM" id="Coils"/>
    </source>
</evidence>
<feature type="region of interest" description="Disordered" evidence="5">
    <location>
        <begin position="74"/>
        <end position="175"/>
    </location>
</feature>
<feature type="coiled-coil region" evidence="4">
    <location>
        <begin position="272"/>
        <end position="302"/>
    </location>
</feature>
<protein>
    <recommendedName>
        <fullName evidence="2">Protein MIX23</fullName>
    </recommendedName>
    <alternativeName>
        <fullName evidence="3">Coiled-coil domain-containing protein 58</fullName>
    </alternativeName>
</protein>
<dbReference type="Pfam" id="PF09774">
    <property type="entry name" value="MIX23"/>
    <property type="match status" value="1"/>
</dbReference>
<dbReference type="InterPro" id="IPR019171">
    <property type="entry name" value="MIX23"/>
</dbReference>
<reference evidence="6" key="3">
    <citation type="submission" date="2025-09" db="UniProtKB">
        <authorList>
            <consortium name="Ensembl"/>
        </authorList>
    </citation>
    <scope>IDENTIFICATION</scope>
</reference>
<evidence type="ECO:0000256" key="5">
    <source>
        <dbReference type="SAM" id="MobiDB-lite"/>
    </source>
</evidence>
<keyword evidence="4" id="KW-0175">Coiled coil</keyword>
<dbReference type="PANTHER" id="PTHR31905:SF2">
    <property type="entry name" value="PROTEIN MIX23"/>
    <property type="match status" value="1"/>
</dbReference>
<accession>A0A8V5FTH7</accession>
<evidence type="ECO:0000313" key="6">
    <source>
        <dbReference type="Ensembl" id="ENSMUNP00000028643.1"/>
    </source>
</evidence>
<organism evidence="6 7">
    <name type="scientific">Melopsittacus undulatus</name>
    <name type="common">Budgerigar</name>
    <name type="synonym">Psittacus undulatus</name>
    <dbReference type="NCBI Taxonomy" id="13146"/>
    <lineage>
        <taxon>Eukaryota</taxon>
        <taxon>Metazoa</taxon>
        <taxon>Chordata</taxon>
        <taxon>Craniata</taxon>
        <taxon>Vertebrata</taxon>
        <taxon>Euteleostomi</taxon>
        <taxon>Archelosauria</taxon>
        <taxon>Archosauria</taxon>
        <taxon>Dinosauria</taxon>
        <taxon>Saurischia</taxon>
        <taxon>Theropoda</taxon>
        <taxon>Coelurosauria</taxon>
        <taxon>Aves</taxon>
        <taxon>Neognathae</taxon>
        <taxon>Neoaves</taxon>
        <taxon>Telluraves</taxon>
        <taxon>Australaves</taxon>
        <taxon>Psittaciformes</taxon>
        <taxon>Psittaculidae</taxon>
        <taxon>Melopsittacus</taxon>
    </lineage>
</organism>
<dbReference type="AlphaFoldDB" id="A0A8V5FTH7"/>
<dbReference type="PANTHER" id="PTHR31905">
    <property type="entry name" value="COILED-COIL DOMAIN-CONTAINING PROTEIN 58"/>
    <property type="match status" value="1"/>
</dbReference>
<keyword evidence="7" id="KW-1185">Reference proteome</keyword>